<dbReference type="GO" id="GO:0016787">
    <property type="term" value="F:hydrolase activity"/>
    <property type="evidence" value="ECO:0007669"/>
    <property type="project" value="UniProtKB-KW"/>
</dbReference>
<dbReference type="Proteomes" id="UP000824091">
    <property type="component" value="Unassembled WGS sequence"/>
</dbReference>
<comment type="caution">
    <text evidence="4">The sequence shown here is derived from an EMBL/GenBank/DDBJ whole genome shotgun (WGS) entry which is preliminary data.</text>
</comment>
<feature type="domain" description="OB" evidence="2">
    <location>
        <begin position="30"/>
        <end position="92"/>
    </location>
</feature>
<dbReference type="PANTHER" id="PTHR37294:SF1">
    <property type="entry name" value="3'-5' EXORIBONUCLEASE YHAM"/>
    <property type="match status" value="1"/>
</dbReference>
<dbReference type="InterPro" id="IPR004365">
    <property type="entry name" value="NA-bd_OB_tRNA"/>
</dbReference>
<dbReference type="AlphaFoldDB" id="A0A9D1I1Z3"/>
<accession>A0A9D1I1Z3</accession>
<dbReference type="SUPFAM" id="SSF50249">
    <property type="entry name" value="Nucleic acid-binding proteins"/>
    <property type="match status" value="1"/>
</dbReference>
<dbReference type="CDD" id="cd04492">
    <property type="entry name" value="YhaM_OBF_like"/>
    <property type="match status" value="1"/>
</dbReference>
<feature type="domain" description="HD" evidence="3">
    <location>
        <begin position="165"/>
        <end position="285"/>
    </location>
</feature>
<dbReference type="InterPro" id="IPR006674">
    <property type="entry name" value="HD_domain"/>
</dbReference>
<gene>
    <name evidence="4" type="ORF">IAD16_00840</name>
</gene>
<name>A0A9D1I1Z3_9FIRM</name>
<dbReference type="GO" id="GO:0031125">
    <property type="term" value="P:rRNA 3'-end processing"/>
    <property type="evidence" value="ECO:0007669"/>
    <property type="project" value="TreeGrafter"/>
</dbReference>
<sequence>MKSIYIKDLKKDQELTEFFMAKTLMIKVGSNGKQYLDITLGDKTGEISAKKWDVSDSEYPTLKAIPDKSIVKIKGLVTEWAGQLQLRIQRIRQADEADGQQMKDFVKAAPEEPQAMYDYIYQIAQSMKDRDLRELCLKLLTVNKDRLMYYPAAQKNHHAELGGLLYHMKRMLMTGECVCRIYTNLNRDLVCAGVIVHDIEKLNEIMAGPDGIATGYSFEGQMLGHIIQGVKTIDRLTLELGFPREKAIMLEHMILAHHYEPEFGSPKKPLFPEAEVLHYLDILDARMFDMEDALVSTEPGTFSERIWALDNRRIYKTAYAEDEK</sequence>
<evidence type="ECO:0000313" key="5">
    <source>
        <dbReference type="Proteomes" id="UP000824091"/>
    </source>
</evidence>
<evidence type="ECO:0000259" key="3">
    <source>
        <dbReference type="Pfam" id="PF01966"/>
    </source>
</evidence>
<reference evidence="4" key="1">
    <citation type="submission" date="2020-10" db="EMBL/GenBank/DDBJ databases">
        <authorList>
            <person name="Gilroy R."/>
        </authorList>
    </citation>
    <scope>NUCLEOTIDE SEQUENCE</scope>
    <source>
        <strain evidence="4">11300</strain>
    </source>
</reference>
<dbReference type="InterPro" id="IPR012340">
    <property type="entry name" value="NA-bd_OB-fold"/>
</dbReference>
<dbReference type="Gene3D" id="2.40.50.140">
    <property type="entry name" value="Nucleic acid-binding proteins"/>
    <property type="match status" value="1"/>
</dbReference>
<reference evidence="4" key="2">
    <citation type="journal article" date="2021" name="PeerJ">
        <title>Extensive microbial diversity within the chicken gut microbiome revealed by metagenomics and culture.</title>
        <authorList>
            <person name="Gilroy R."/>
            <person name="Ravi A."/>
            <person name="Getino M."/>
            <person name="Pursley I."/>
            <person name="Horton D.L."/>
            <person name="Alikhan N.F."/>
            <person name="Baker D."/>
            <person name="Gharbi K."/>
            <person name="Hall N."/>
            <person name="Watson M."/>
            <person name="Adriaenssens E.M."/>
            <person name="Foster-Nyarko E."/>
            <person name="Jarju S."/>
            <person name="Secka A."/>
            <person name="Antonio M."/>
            <person name="Oren A."/>
            <person name="Chaudhuri R.R."/>
            <person name="La Ragione R."/>
            <person name="Hildebrand F."/>
            <person name="Pallen M.J."/>
        </authorList>
    </citation>
    <scope>NUCLEOTIDE SEQUENCE</scope>
    <source>
        <strain evidence="4">11300</strain>
    </source>
</reference>
<dbReference type="Pfam" id="PF01966">
    <property type="entry name" value="HD"/>
    <property type="match status" value="1"/>
</dbReference>
<proteinExistence type="predicted"/>
<protein>
    <submittedName>
        <fullName evidence="4">HD domain-containing protein</fullName>
    </submittedName>
</protein>
<dbReference type="Gene3D" id="1.10.3210.10">
    <property type="entry name" value="Hypothetical protein af1432"/>
    <property type="match status" value="1"/>
</dbReference>
<dbReference type="Pfam" id="PF01336">
    <property type="entry name" value="tRNA_anti-codon"/>
    <property type="match status" value="1"/>
</dbReference>
<dbReference type="GO" id="GO:0003676">
    <property type="term" value="F:nucleic acid binding"/>
    <property type="evidence" value="ECO:0007669"/>
    <property type="project" value="InterPro"/>
</dbReference>
<evidence type="ECO:0000313" key="4">
    <source>
        <dbReference type="EMBL" id="HIU26911.1"/>
    </source>
</evidence>
<dbReference type="SUPFAM" id="SSF109604">
    <property type="entry name" value="HD-domain/PDEase-like"/>
    <property type="match status" value="1"/>
</dbReference>
<evidence type="ECO:0000259" key="2">
    <source>
        <dbReference type="Pfam" id="PF01336"/>
    </source>
</evidence>
<dbReference type="EMBL" id="DVMO01000011">
    <property type="protein sequence ID" value="HIU26911.1"/>
    <property type="molecule type" value="Genomic_DNA"/>
</dbReference>
<dbReference type="InterPro" id="IPR050798">
    <property type="entry name" value="YhaM_exoribonuc/phosphodiest"/>
</dbReference>
<evidence type="ECO:0000256" key="1">
    <source>
        <dbReference type="ARBA" id="ARBA00022801"/>
    </source>
</evidence>
<keyword evidence="1" id="KW-0378">Hydrolase</keyword>
<dbReference type="PANTHER" id="PTHR37294">
    <property type="entry name" value="3'-5' EXORIBONUCLEASE YHAM"/>
    <property type="match status" value="1"/>
</dbReference>
<organism evidence="4 5">
    <name type="scientific">Candidatus Fimisoma avicola</name>
    <dbReference type="NCBI Taxonomy" id="2840826"/>
    <lineage>
        <taxon>Bacteria</taxon>
        <taxon>Bacillati</taxon>
        <taxon>Bacillota</taxon>
        <taxon>Clostridia</taxon>
        <taxon>Eubacteriales</taxon>
        <taxon>Candidatus Fimisoma</taxon>
    </lineage>
</organism>